<dbReference type="OrthoDB" id="10263751at2759"/>
<proteinExistence type="inferred from homology"/>
<dbReference type="PROSITE" id="PS51352">
    <property type="entry name" value="THIOREDOXIN_2"/>
    <property type="match status" value="1"/>
</dbReference>
<feature type="active site" description="Nucleophile" evidence="3">
    <location>
        <position position="25"/>
    </location>
</feature>
<dbReference type="GO" id="GO:0015035">
    <property type="term" value="F:protein-disulfide reductase activity"/>
    <property type="evidence" value="ECO:0007669"/>
    <property type="project" value="InterPro"/>
</dbReference>
<feature type="active site" description="Nucleophile" evidence="3">
    <location>
        <position position="28"/>
    </location>
</feature>
<evidence type="ECO:0000256" key="2">
    <source>
        <dbReference type="ARBA" id="ARBA00023157"/>
    </source>
</evidence>
<dbReference type="PIRSF" id="PIRSF000077">
    <property type="entry name" value="Thioredoxin"/>
    <property type="match status" value="1"/>
</dbReference>
<dbReference type="InterPro" id="IPR036249">
    <property type="entry name" value="Thioredoxin-like_sf"/>
</dbReference>
<dbReference type="PRINTS" id="PR00421">
    <property type="entry name" value="THIOREDOXIN"/>
</dbReference>
<evidence type="ECO:0000256" key="1">
    <source>
        <dbReference type="ARBA" id="ARBA00008987"/>
    </source>
</evidence>
<feature type="site" description="Deprotonates C-terminal active site Cys" evidence="3">
    <location>
        <position position="19"/>
    </location>
</feature>
<feature type="domain" description="Thioredoxin" evidence="5">
    <location>
        <begin position="1"/>
        <end position="99"/>
    </location>
</feature>
<keyword evidence="4" id="KW-0676">Redox-active center</keyword>
<reference evidence="6 7" key="1">
    <citation type="journal article" date="2018" name="Nat. Ecol. Evol.">
        <title>Pezizomycetes genomes reveal the molecular basis of ectomycorrhizal truffle lifestyle.</title>
        <authorList>
            <person name="Murat C."/>
            <person name="Payen T."/>
            <person name="Noel B."/>
            <person name="Kuo A."/>
            <person name="Morin E."/>
            <person name="Chen J."/>
            <person name="Kohler A."/>
            <person name="Krizsan K."/>
            <person name="Balestrini R."/>
            <person name="Da Silva C."/>
            <person name="Montanini B."/>
            <person name="Hainaut M."/>
            <person name="Levati E."/>
            <person name="Barry K.W."/>
            <person name="Belfiori B."/>
            <person name="Cichocki N."/>
            <person name="Clum A."/>
            <person name="Dockter R.B."/>
            <person name="Fauchery L."/>
            <person name="Guy J."/>
            <person name="Iotti M."/>
            <person name="Le Tacon F."/>
            <person name="Lindquist E.A."/>
            <person name="Lipzen A."/>
            <person name="Malagnac F."/>
            <person name="Mello A."/>
            <person name="Molinier V."/>
            <person name="Miyauchi S."/>
            <person name="Poulain J."/>
            <person name="Riccioni C."/>
            <person name="Rubini A."/>
            <person name="Sitrit Y."/>
            <person name="Splivallo R."/>
            <person name="Traeger S."/>
            <person name="Wang M."/>
            <person name="Zifcakova L."/>
            <person name="Wipf D."/>
            <person name="Zambonelli A."/>
            <person name="Paolocci F."/>
            <person name="Nowrousian M."/>
            <person name="Ottonello S."/>
            <person name="Baldrian P."/>
            <person name="Spatafora J.W."/>
            <person name="Henrissat B."/>
            <person name="Nagy L.G."/>
            <person name="Aury J.M."/>
            <person name="Wincker P."/>
            <person name="Grigoriev I.V."/>
            <person name="Bonfante P."/>
            <person name="Martin F.M."/>
        </authorList>
    </citation>
    <scope>NUCLEOTIDE SEQUENCE [LARGE SCALE GENOMIC DNA]</scope>
    <source>
        <strain evidence="6 7">CCBAS932</strain>
    </source>
</reference>
<dbReference type="FunCoup" id="A0A3N4KB97">
    <property type="interactions" value="598"/>
</dbReference>
<organism evidence="6 7">
    <name type="scientific">Morchella conica CCBAS932</name>
    <dbReference type="NCBI Taxonomy" id="1392247"/>
    <lineage>
        <taxon>Eukaryota</taxon>
        <taxon>Fungi</taxon>
        <taxon>Dikarya</taxon>
        <taxon>Ascomycota</taxon>
        <taxon>Pezizomycotina</taxon>
        <taxon>Pezizomycetes</taxon>
        <taxon>Pezizales</taxon>
        <taxon>Morchellaceae</taxon>
        <taxon>Morchella</taxon>
    </lineage>
</organism>
<dbReference type="SUPFAM" id="SSF52833">
    <property type="entry name" value="Thioredoxin-like"/>
    <property type="match status" value="1"/>
</dbReference>
<dbReference type="InterPro" id="IPR013766">
    <property type="entry name" value="Thioredoxin_domain"/>
</dbReference>
<evidence type="ECO:0000256" key="4">
    <source>
        <dbReference type="PIRSR" id="PIRSR000077-4"/>
    </source>
</evidence>
<dbReference type="Gene3D" id="3.40.30.10">
    <property type="entry name" value="Glutaredoxin"/>
    <property type="match status" value="1"/>
</dbReference>
<evidence type="ECO:0000259" key="5">
    <source>
        <dbReference type="PROSITE" id="PS51352"/>
    </source>
</evidence>
<accession>A0A3N4KB97</accession>
<dbReference type="STRING" id="1392247.A0A3N4KB97"/>
<dbReference type="Proteomes" id="UP000277580">
    <property type="component" value="Unassembled WGS sequence"/>
</dbReference>
<dbReference type="PROSITE" id="PS00194">
    <property type="entry name" value="THIOREDOXIN_1"/>
    <property type="match status" value="1"/>
</dbReference>
<feature type="site" description="Contributes to redox potential value" evidence="3">
    <location>
        <position position="26"/>
    </location>
</feature>
<evidence type="ECO:0000256" key="3">
    <source>
        <dbReference type="PIRSR" id="PIRSR000077-1"/>
    </source>
</evidence>
<dbReference type="AlphaFoldDB" id="A0A3N4KB97"/>
<dbReference type="CDD" id="cd02947">
    <property type="entry name" value="TRX_family"/>
    <property type="match status" value="1"/>
</dbReference>
<gene>
    <name evidence="6" type="ORF">P167DRAFT_555657</name>
</gene>
<evidence type="ECO:0000313" key="7">
    <source>
        <dbReference type="Proteomes" id="UP000277580"/>
    </source>
</evidence>
<protein>
    <submittedName>
        <fullName evidence="6">Putative thioredoxin</fullName>
    </submittedName>
</protein>
<dbReference type="PANTHER" id="PTHR46115">
    <property type="entry name" value="THIOREDOXIN-LIKE PROTEIN 1"/>
    <property type="match status" value="1"/>
</dbReference>
<dbReference type="InterPro" id="IPR017937">
    <property type="entry name" value="Thioredoxin_CS"/>
</dbReference>
<evidence type="ECO:0000313" key="6">
    <source>
        <dbReference type="EMBL" id="RPB07780.1"/>
    </source>
</evidence>
<dbReference type="InterPro" id="IPR005746">
    <property type="entry name" value="Thioredoxin"/>
</dbReference>
<sequence>MAHEEFKSAIDCDKLVVLDCYATWCGPCRAIAPKIVAFSQDYPEVDFCKVDVDQVPSVASELGVRAMPTFFLFMKGEKVAEVVGANPSAIKSAIEKHKA</sequence>
<keyword evidence="7" id="KW-1185">Reference proteome</keyword>
<dbReference type="Pfam" id="PF00085">
    <property type="entry name" value="Thioredoxin"/>
    <property type="match status" value="1"/>
</dbReference>
<keyword evidence="2 4" id="KW-1015">Disulfide bond</keyword>
<dbReference type="EMBL" id="ML119175">
    <property type="protein sequence ID" value="RPB07780.1"/>
    <property type="molecule type" value="Genomic_DNA"/>
</dbReference>
<comment type="similarity">
    <text evidence="1">Belongs to the thioredoxin family.</text>
</comment>
<dbReference type="FunFam" id="3.40.30.10:FF:000245">
    <property type="entry name" value="Thioredoxin"/>
    <property type="match status" value="1"/>
</dbReference>
<name>A0A3N4KB97_9PEZI</name>
<dbReference type="InParanoid" id="A0A3N4KB97"/>
<feature type="disulfide bond" description="Redox-active" evidence="4">
    <location>
        <begin position="25"/>
        <end position="28"/>
    </location>
</feature>
<feature type="site" description="Deprotonates C-terminal active site Cys" evidence="3">
    <location>
        <position position="27"/>
    </location>
</feature>